<reference evidence="3" key="1">
    <citation type="submission" date="2020-04" db="EMBL/GenBank/DDBJ databases">
        <authorList>
            <person name="Chiriac C."/>
            <person name="Salcher M."/>
            <person name="Ghai R."/>
            <person name="Kavagutti S V."/>
        </authorList>
    </citation>
    <scope>NUCLEOTIDE SEQUENCE</scope>
</reference>
<dbReference type="InterPro" id="IPR057966">
    <property type="entry name" value="T4_SCAF"/>
</dbReference>
<dbReference type="EMBL" id="LR796380">
    <property type="protein sequence ID" value="CAB4140626.1"/>
    <property type="molecule type" value="Genomic_DNA"/>
</dbReference>
<evidence type="ECO:0000256" key="1">
    <source>
        <dbReference type="SAM" id="Coils"/>
    </source>
</evidence>
<sequence length="345" mass="38328">MTEKHEVIVDEKLDEESVAGATLKAGSRPDDNPKSKIEFMTKALGVMNGMKKEDLSKFYNDVIAQIGKEADSLPAGANADANQSSIDMKGGKGPKTKDPMPKLNVKEDVEEMFSGEELSEEFKDKASTLFEAAVNARAVVEIARLEEEYETRLEEQVTSIVKEIEGNLDSYLDYVVENWMKENQVAIESSLRNEIMEEFIGGLKNLFAEHYIEMPEEKIDVVEELAAKVEKLESALDEAINENAELTKVVAESARQETVAEVSEGLTMSQSEKFLSLAEGVDFDGDLDVYKKKLSVVKETYFPSTKPQASNIEEETFEGVVGEKTVSHDPSVSRYAQAISRTIKK</sequence>
<evidence type="ECO:0000256" key="2">
    <source>
        <dbReference type="SAM" id="MobiDB-lite"/>
    </source>
</evidence>
<gene>
    <name evidence="3" type="ORF">UFOVP395_43</name>
</gene>
<keyword evidence="1" id="KW-0175">Coiled coil</keyword>
<evidence type="ECO:0000313" key="3">
    <source>
        <dbReference type="EMBL" id="CAB4140626.1"/>
    </source>
</evidence>
<accession>A0A6J5M650</accession>
<proteinExistence type="predicted"/>
<feature type="region of interest" description="Disordered" evidence="2">
    <location>
        <begin position="73"/>
        <end position="102"/>
    </location>
</feature>
<protein>
    <submittedName>
        <fullName evidence="3">Prohead core protein</fullName>
    </submittedName>
</protein>
<dbReference type="Pfam" id="PF25623">
    <property type="entry name" value="T4_CASP"/>
    <property type="match status" value="1"/>
</dbReference>
<feature type="coiled-coil region" evidence="1">
    <location>
        <begin position="222"/>
        <end position="256"/>
    </location>
</feature>
<organism evidence="3">
    <name type="scientific">uncultured Caudovirales phage</name>
    <dbReference type="NCBI Taxonomy" id="2100421"/>
    <lineage>
        <taxon>Viruses</taxon>
        <taxon>Duplodnaviria</taxon>
        <taxon>Heunggongvirae</taxon>
        <taxon>Uroviricota</taxon>
        <taxon>Caudoviricetes</taxon>
        <taxon>Peduoviridae</taxon>
        <taxon>Maltschvirus</taxon>
        <taxon>Maltschvirus maltsch</taxon>
    </lineage>
</organism>
<name>A0A6J5M650_9CAUD</name>